<dbReference type="InterPro" id="IPR035965">
    <property type="entry name" value="PAS-like_dom_sf"/>
</dbReference>
<gene>
    <name evidence="7" type="ORF">TW81_10875</name>
</gene>
<dbReference type="GO" id="GO:0000160">
    <property type="term" value="P:phosphorelay signal transduction system"/>
    <property type="evidence" value="ECO:0007669"/>
    <property type="project" value="InterPro"/>
</dbReference>
<evidence type="ECO:0000313" key="8">
    <source>
        <dbReference type="Proteomes" id="UP000033673"/>
    </source>
</evidence>
<dbReference type="Gene3D" id="3.20.20.450">
    <property type="entry name" value="EAL domain"/>
    <property type="match status" value="1"/>
</dbReference>
<evidence type="ECO:0000259" key="2">
    <source>
        <dbReference type="PROSITE" id="PS50110"/>
    </source>
</evidence>
<dbReference type="Gene3D" id="3.40.50.2300">
    <property type="match status" value="1"/>
</dbReference>
<dbReference type="NCBIfam" id="TIGR00229">
    <property type="entry name" value="sensory_box"/>
    <property type="match status" value="1"/>
</dbReference>
<feature type="domain" description="PAC" evidence="4">
    <location>
        <begin position="215"/>
        <end position="267"/>
    </location>
</feature>
<dbReference type="CDD" id="cd00130">
    <property type="entry name" value="PAS"/>
    <property type="match status" value="1"/>
</dbReference>
<dbReference type="Gene3D" id="3.30.70.270">
    <property type="match status" value="1"/>
</dbReference>
<dbReference type="SMART" id="SM00086">
    <property type="entry name" value="PAC"/>
    <property type="match status" value="1"/>
</dbReference>
<dbReference type="OrthoDB" id="9804951at2"/>
<dbReference type="AlphaFoldDB" id="A0A0F4NL19"/>
<dbReference type="PROSITE" id="PS50112">
    <property type="entry name" value="PAS"/>
    <property type="match status" value="1"/>
</dbReference>
<organism evidence="7 8">
    <name type="scientific">Vibrio galatheae</name>
    <dbReference type="NCBI Taxonomy" id="579748"/>
    <lineage>
        <taxon>Bacteria</taxon>
        <taxon>Pseudomonadati</taxon>
        <taxon>Pseudomonadota</taxon>
        <taxon>Gammaproteobacteria</taxon>
        <taxon>Vibrionales</taxon>
        <taxon>Vibrionaceae</taxon>
        <taxon>Vibrio</taxon>
    </lineage>
</organism>
<dbReference type="SMART" id="SM00267">
    <property type="entry name" value="GGDEF"/>
    <property type="match status" value="1"/>
</dbReference>
<dbReference type="PANTHER" id="PTHR44757:SF2">
    <property type="entry name" value="BIOFILM ARCHITECTURE MAINTENANCE PROTEIN MBAA"/>
    <property type="match status" value="1"/>
</dbReference>
<evidence type="ECO:0008006" key="9">
    <source>
        <dbReference type="Google" id="ProtNLM"/>
    </source>
</evidence>
<feature type="domain" description="Response regulatory" evidence="2">
    <location>
        <begin position="10"/>
        <end position="125"/>
    </location>
</feature>
<dbReference type="InterPro" id="IPR043128">
    <property type="entry name" value="Rev_trsase/Diguanyl_cyclase"/>
</dbReference>
<dbReference type="SUPFAM" id="SSF55785">
    <property type="entry name" value="PYP-like sensor domain (PAS domain)"/>
    <property type="match status" value="1"/>
</dbReference>
<feature type="domain" description="GGDEF" evidence="6">
    <location>
        <begin position="299"/>
        <end position="433"/>
    </location>
</feature>
<accession>A0A0F4NL19</accession>
<dbReference type="Proteomes" id="UP000033673">
    <property type="component" value="Unassembled WGS sequence"/>
</dbReference>
<dbReference type="InterPro" id="IPR000160">
    <property type="entry name" value="GGDEF_dom"/>
</dbReference>
<dbReference type="SMART" id="SM00448">
    <property type="entry name" value="REC"/>
    <property type="match status" value="1"/>
</dbReference>
<dbReference type="RefSeq" id="WP_045955746.1">
    <property type="nucleotide sequence ID" value="NZ_JXXV01000018.1"/>
</dbReference>
<dbReference type="PANTHER" id="PTHR44757">
    <property type="entry name" value="DIGUANYLATE CYCLASE DGCP"/>
    <property type="match status" value="1"/>
</dbReference>
<dbReference type="SMART" id="SM00091">
    <property type="entry name" value="PAS"/>
    <property type="match status" value="1"/>
</dbReference>
<dbReference type="Gene3D" id="3.30.450.20">
    <property type="entry name" value="PAS domain"/>
    <property type="match status" value="1"/>
</dbReference>
<dbReference type="InterPro" id="IPR001789">
    <property type="entry name" value="Sig_transdc_resp-reg_receiver"/>
</dbReference>
<dbReference type="PROSITE" id="PS50113">
    <property type="entry name" value="PAC"/>
    <property type="match status" value="1"/>
</dbReference>
<evidence type="ECO:0000313" key="7">
    <source>
        <dbReference type="EMBL" id="KJY82721.1"/>
    </source>
</evidence>
<dbReference type="Pfam" id="PF08448">
    <property type="entry name" value="PAS_4"/>
    <property type="match status" value="1"/>
</dbReference>
<evidence type="ECO:0000256" key="1">
    <source>
        <dbReference type="PROSITE-ProRule" id="PRU00169"/>
    </source>
</evidence>
<dbReference type="Pfam" id="PF00990">
    <property type="entry name" value="GGDEF"/>
    <property type="match status" value="1"/>
</dbReference>
<evidence type="ECO:0000259" key="5">
    <source>
        <dbReference type="PROSITE" id="PS50883"/>
    </source>
</evidence>
<dbReference type="InterPro" id="IPR001610">
    <property type="entry name" value="PAC"/>
</dbReference>
<dbReference type="PATRIC" id="fig|579748.3.peg.2242"/>
<dbReference type="InterPro" id="IPR001633">
    <property type="entry name" value="EAL_dom"/>
</dbReference>
<dbReference type="PROSITE" id="PS50887">
    <property type="entry name" value="GGDEF"/>
    <property type="match status" value="1"/>
</dbReference>
<reference evidence="7 8" key="1">
    <citation type="journal article" date="2015" name="BMC Genomics">
        <title>Genome mining reveals unlocked bioactive potential of marine Gram-negative bacteria.</title>
        <authorList>
            <person name="Machado H."/>
            <person name="Sonnenschein E.C."/>
            <person name="Melchiorsen J."/>
            <person name="Gram L."/>
        </authorList>
    </citation>
    <scope>NUCLEOTIDE SEQUENCE [LARGE SCALE GENOMIC DNA]</scope>
    <source>
        <strain evidence="7 8">S2757</strain>
    </source>
</reference>
<dbReference type="SUPFAM" id="SSF52172">
    <property type="entry name" value="CheY-like"/>
    <property type="match status" value="1"/>
</dbReference>
<evidence type="ECO:0000259" key="6">
    <source>
        <dbReference type="PROSITE" id="PS50887"/>
    </source>
</evidence>
<evidence type="ECO:0000259" key="3">
    <source>
        <dbReference type="PROSITE" id="PS50112"/>
    </source>
</evidence>
<dbReference type="STRING" id="579748.TW81_10875"/>
<keyword evidence="8" id="KW-1185">Reference proteome</keyword>
<feature type="domain" description="PAS" evidence="3">
    <location>
        <begin position="137"/>
        <end position="189"/>
    </location>
</feature>
<keyword evidence="1" id="KW-0597">Phosphoprotein</keyword>
<proteinExistence type="predicted"/>
<dbReference type="CDD" id="cd01948">
    <property type="entry name" value="EAL"/>
    <property type="match status" value="1"/>
</dbReference>
<dbReference type="InterPro" id="IPR052155">
    <property type="entry name" value="Biofilm_reg_signaling"/>
</dbReference>
<dbReference type="PROSITE" id="PS50883">
    <property type="entry name" value="EAL"/>
    <property type="match status" value="1"/>
</dbReference>
<dbReference type="InterPro" id="IPR011006">
    <property type="entry name" value="CheY-like_superfamily"/>
</dbReference>
<sequence length="693" mass="78477">MFSSSNNPNKILVVDDDARQITLLHKVLRTQGKIYFEQDGRKAFERVIEICPDVILLDIDMPGTNGYQVLDRLQHDDRTHQIPVIFITSFDSFEDQLRGLNSGAVDFIAKPLRPELVAARVKTHIQLRTHQRELAEISQHARITLDSTGDSVITTDIDGCITYMNPAAELITGVSFSEANGQEIESVMPLRIGERDFTHINPIRLAIKEKRTVGMALNCQLKQKNGNWISVEDSASPLLSESGEVKGAVIVFSDINESHAMALRMSYALQHDQLTNLPNRFLLLDRLKMEITQCQSSNNIIGLVLVDIDNFKYINEEYGFQFGDSLLQKIAKRIHNQLTNNETLSRHNADEFMLLVPNIQDPNELSSLAMRIQEEINQYAELHTELHNFSITMGVSIYPNDADNAQQLMLNADAAMHRAKKDRSYEGICFYSDSLESKFLSRNHVYVQLKNAIANNKVVALYQPIVRSDTHQIEAVEVLMRIEDQQGDILTPDKFIDIAEETRLIIPLGEQLIDIALKQLHQWKSAGFNLRICLNISPLQFLDPNFVPYLLKKIHDHSLLPSSVELEVTESLMLQSLDKVTRDMTHLRQLGITISIDDFGTGYSCLSYLKDLPVDVLKIDRSFIAQLEKKDSDELLVTTIANLANNMGLSSVAEGIETERQSKRLQELGVPFLQGYYFSPPVPHSEIEKKLLL</sequence>
<dbReference type="SMART" id="SM00052">
    <property type="entry name" value="EAL"/>
    <property type="match status" value="1"/>
</dbReference>
<feature type="domain" description="EAL" evidence="5">
    <location>
        <begin position="442"/>
        <end position="693"/>
    </location>
</feature>
<dbReference type="Pfam" id="PF00563">
    <property type="entry name" value="EAL"/>
    <property type="match status" value="1"/>
</dbReference>
<dbReference type="Pfam" id="PF00072">
    <property type="entry name" value="Response_reg"/>
    <property type="match status" value="1"/>
</dbReference>
<dbReference type="InterPro" id="IPR000700">
    <property type="entry name" value="PAS-assoc_C"/>
</dbReference>
<dbReference type="PROSITE" id="PS50110">
    <property type="entry name" value="RESPONSE_REGULATORY"/>
    <property type="match status" value="1"/>
</dbReference>
<protein>
    <recommendedName>
        <fullName evidence="9">Diguanylate cyclase</fullName>
    </recommendedName>
</protein>
<dbReference type="InterPro" id="IPR035919">
    <property type="entry name" value="EAL_sf"/>
</dbReference>
<dbReference type="InterPro" id="IPR013656">
    <property type="entry name" value="PAS_4"/>
</dbReference>
<dbReference type="InterPro" id="IPR000014">
    <property type="entry name" value="PAS"/>
</dbReference>
<dbReference type="CDD" id="cd01949">
    <property type="entry name" value="GGDEF"/>
    <property type="match status" value="1"/>
</dbReference>
<dbReference type="SUPFAM" id="SSF55073">
    <property type="entry name" value="Nucleotide cyclase"/>
    <property type="match status" value="1"/>
</dbReference>
<evidence type="ECO:0000259" key="4">
    <source>
        <dbReference type="PROSITE" id="PS50113"/>
    </source>
</evidence>
<dbReference type="EMBL" id="JXXV01000018">
    <property type="protein sequence ID" value="KJY82721.1"/>
    <property type="molecule type" value="Genomic_DNA"/>
</dbReference>
<dbReference type="SUPFAM" id="SSF141868">
    <property type="entry name" value="EAL domain-like"/>
    <property type="match status" value="1"/>
</dbReference>
<dbReference type="NCBIfam" id="TIGR00254">
    <property type="entry name" value="GGDEF"/>
    <property type="match status" value="1"/>
</dbReference>
<dbReference type="InterPro" id="IPR029787">
    <property type="entry name" value="Nucleotide_cyclase"/>
</dbReference>
<name>A0A0F4NL19_9VIBR</name>
<comment type="caution">
    <text evidence="7">The sequence shown here is derived from an EMBL/GenBank/DDBJ whole genome shotgun (WGS) entry which is preliminary data.</text>
</comment>
<feature type="modified residue" description="4-aspartylphosphate" evidence="1">
    <location>
        <position position="58"/>
    </location>
</feature>